<protein>
    <submittedName>
        <fullName evidence="2">Uncharacterized protein</fullName>
    </submittedName>
</protein>
<name>A0A699WUE6_TANCI</name>
<organism evidence="2">
    <name type="scientific">Tanacetum cinerariifolium</name>
    <name type="common">Dalmatian daisy</name>
    <name type="synonym">Chrysanthemum cinerariifolium</name>
    <dbReference type="NCBI Taxonomy" id="118510"/>
    <lineage>
        <taxon>Eukaryota</taxon>
        <taxon>Viridiplantae</taxon>
        <taxon>Streptophyta</taxon>
        <taxon>Embryophyta</taxon>
        <taxon>Tracheophyta</taxon>
        <taxon>Spermatophyta</taxon>
        <taxon>Magnoliopsida</taxon>
        <taxon>eudicotyledons</taxon>
        <taxon>Gunneridae</taxon>
        <taxon>Pentapetalae</taxon>
        <taxon>asterids</taxon>
        <taxon>campanulids</taxon>
        <taxon>Asterales</taxon>
        <taxon>Asteraceae</taxon>
        <taxon>Asteroideae</taxon>
        <taxon>Anthemideae</taxon>
        <taxon>Anthemidinae</taxon>
        <taxon>Tanacetum</taxon>
    </lineage>
</organism>
<comment type="caution">
    <text evidence="2">The sequence shown here is derived from an EMBL/GenBank/DDBJ whole genome shotgun (WGS) entry which is preliminary data.</text>
</comment>
<evidence type="ECO:0000256" key="1">
    <source>
        <dbReference type="SAM" id="MobiDB-lite"/>
    </source>
</evidence>
<accession>A0A699WUE6</accession>
<feature type="non-terminal residue" evidence="2">
    <location>
        <position position="85"/>
    </location>
</feature>
<feature type="compositionally biased region" description="Basic and acidic residues" evidence="1">
    <location>
        <begin position="30"/>
        <end position="47"/>
    </location>
</feature>
<proteinExistence type="predicted"/>
<feature type="non-terminal residue" evidence="2">
    <location>
        <position position="1"/>
    </location>
</feature>
<evidence type="ECO:0000313" key="2">
    <source>
        <dbReference type="EMBL" id="GFD50589.1"/>
    </source>
</evidence>
<dbReference type="EMBL" id="BKCJ011759200">
    <property type="protein sequence ID" value="GFD50589.1"/>
    <property type="molecule type" value="Genomic_DNA"/>
</dbReference>
<sequence length="85" mass="9489">HVVPTAVLTRSRFVPLTAARPVTSAVPQTKVEHQRPTKHGVTKEHSTLRRPINLRPSPTHSNFHQKVTTVKATQVNAIQDVKGNW</sequence>
<reference evidence="2" key="1">
    <citation type="journal article" date="2019" name="Sci. Rep.">
        <title>Draft genome of Tanacetum cinerariifolium, the natural source of mosquito coil.</title>
        <authorList>
            <person name="Yamashiro T."/>
            <person name="Shiraishi A."/>
            <person name="Satake H."/>
            <person name="Nakayama K."/>
        </authorList>
    </citation>
    <scope>NUCLEOTIDE SEQUENCE</scope>
</reference>
<gene>
    <name evidence="2" type="ORF">Tci_922558</name>
</gene>
<dbReference type="AlphaFoldDB" id="A0A699WUE6"/>
<feature type="region of interest" description="Disordered" evidence="1">
    <location>
        <begin position="25"/>
        <end position="62"/>
    </location>
</feature>